<feature type="compositionally biased region" description="Acidic residues" evidence="2">
    <location>
        <begin position="114"/>
        <end position="127"/>
    </location>
</feature>
<evidence type="ECO:0000256" key="1">
    <source>
        <dbReference type="PROSITE-ProRule" id="PRU00181"/>
    </source>
</evidence>
<dbReference type="InterPro" id="IPR006196">
    <property type="entry name" value="RNA-binding_domain_S1_IF1"/>
</dbReference>
<feature type="transmembrane region" description="Helical" evidence="3">
    <location>
        <begin position="21"/>
        <end position="44"/>
    </location>
</feature>
<gene>
    <name evidence="5" type="ORF">DILT_LOCUS10692</name>
</gene>
<dbReference type="SMART" id="SM00652">
    <property type="entry name" value="eIF1a"/>
    <property type="match status" value="1"/>
</dbReference>
<name>A0A3P7MAA1_DIBLA</name>
<evidence type="ECO:0000256" key="2">
    <source>
        <dbReference type="SAM" id="MobiDB-lite"/>
    </source>
</evidence>
<sequence>MDHSPTLASRVSSFRFSKRKFLIFAFPCLSQVWINSGDIILIGLRDFQDSKADVILKYLNDEARTLKSLGEIPETVNLEENNDIAFDANAAMPDMDAEDGDSDMPGSSDSSSSSEEESEEEEDEEEQLGLKNASRYKGEFSGDVNHWKGKKQKPRK</sequence>
<dbReference type="EMBL" id="UYRU01060606">
    <property type="protein sequence ID" value="VDN14861.1"/>
    <property type="molecule type" value="Genomic_DNA"/>
</dbReference>
<keyword evidence="3" id="KW-0472">Membrane</keyword>
<dbReference type="PROSITE" id="PS50832">
    <property type="entry name" value="S1_IF1_TYPE"/>
    <property type="match status" value="1"/>
</dbReference>
<organism evidence="5 6">
    <name type="scientific">Dibothriocephalus latus</name>
    <name type="common">Fish tapeworm</name>
    <name type="synonym">Diphyllobothrium latum</name>
    <dbReference type="NCBI Taxonomy" id="60516"/>
    <lineage>
        <taxon>Eukaryota</taxon>
        <taxon>Metazoa</taxon>
        <taxon>Spiralia</taxon>
        <taxon>Lophotrochozoa</taxon>
        <taxon>Platyhelminthes</taxon>
        <taxon>Cestoda</taxon>
        <taxon>Eucestoda</taxon>
        <taxon>Diphyllobothriidea</taxon>
        <taxon>Diphyllobothriidae</taxon>
        <taxon>Dibothriocephalus</taxon>
    </lineage>
</organism>
<keyword evidence="6" id="KW-1185">Reference proteome</keyword>
<feature type="domain" description="S1-like" evidence="4">
    <location>
        <begin position="19"/>
        <end position="59"/>
    </location>
</feature>
<dbReference type="GO" id="GO:0003723">
    <property type="term" value="F:RNA binding"/>
    <property type="evidence" value="ECO:0007669"/>
    <property type="project" value="InterPro"/>
</dbReference>
<dbReference type="InterPro" id="IPR001253">
    <property type="entry name" value="TIF_eIF-1A"/>
</dbReference>
<keyword evidence="1" id="KW-0648">Protein biosynthesis</keyword>
<evidence type="ECO:0000313" key="5">
    <source>
        <dbReference type="EMBL" id="VDN14861.1"/>
    </source>
</evidence>
<keyword evidence="1" id="KW-0396">Initiation factor</keyword>
<dbReference type="OrthoDB" id="274995at2759"/>
<dbReference type="GO" id="GO:0003743">
    <property type="term" value="F:translation initiation factor activity"/>
    <property type="evidence" value="ECO:0007669"/>
    <property type="project" value="UniProtKB-UniRule"/>
</dbReference>
<dbReference type="InterPro" id="IPR012340">
    <property type="entry name" value="NA-bd_OB-fold"/>
</dbReference>
<evidence type="ECO:0000256" key="3">
    <source>
        <dbReference type="SAM" id="Phobius"/>
    </source>
</evidence>
<evidence type="ECO:0000259" key="4">
    <source>
        <dbReference type="PROSITE" id="PS50832"/>
    </source>
</evidence>
<dbReference type="AlphaFoldDB" id="A0A3P7MAA1"/>
<keyword evidence="3" id="KW-1133">Transmembrane helix</keyword>
<dbReference type="Proteomes" id="UP000281553">
    <property type="component" value="Unassembled WGS sequence"/>
</dbReference>
<reference evidence="5 6" key="1">
    <citation type="submission" date="2018-11" db="EMBL/GenBank/DDBJ databases">
        <authorList>
            <consortium name="Pathogen Informatics"/>
        </authorList>
    </citation>
    <scope>NUCLEOTIDE SEQUENCE [LARGE SCALE GENOMIC DNA]</scope>
</reference>
<dbReference type="SUPFAM" id="SSF50249">
    <property type="entry name" value="Nucleic acid-binding proteins"/>
    <property type="match status" value="1"/>
</dbReference>
<dbReference type="PANTHER" id="PTHR21668">
    <property type="entry name" value="EIF-1A"/>
    <property type="match status" value="1"/>
</dbReference>
<protein>
    <recommendedName>
        <fullName evidence="4">S1-like domain-containing protein</fullName>
    </recommendedName>
</protein>
<feature type="compositionally biased region" description="Basic residues" evidence="2">
    <location>
        <begin position="147"/>
        <end position="156"/>
    </location>
</feature>
<feature type="region of interest" description="Disordered" evidence="2">
    <location>
        <begin position="80"/>
        <end position="156"/>
    </location>
</feature>
<keyword evidence="3" id="KW-0812">Transmembrane</keyword>
<dbReference type="Gene3D" id="2.40.50.140">
    <property type="entry name" value="Nucleic acid-binding proteins"/>
    <property type="match status" value="1"/>
</dbReference>
<proteinExistence type="predicted"/>
<evidence type="ECO:0000313" key="6">
    <source>
        <dbReference type="Proteomes" id="UP000281553"/>
    </source>
</evidence>
<accession>A0A3P7MAA1</accession>